<reference evidence="2 3" key="1">
    <citation type="submission" date="2021-02" db="EMBL/GenBank/DDBJ databases">
        <title>Alicyclobacillus curvatus sp. nov. and Alicyclobacillus mengziensis sp. nov., two acidophilic bacteria isolated from acid mine drainage.</title>
        <authorList>
            <person name="Huang Y."/>
        </authorList>
    </citation>
    <scope>NUCLEOTIDE SEQUENCE [LARGE SCALE GENOMIC DNA]</scope>
    <source>
        <strain evidence="2 3">S30H14</strain>
    </source>
</reference>
<evidence type="ECO:0000313" key="2">
    <source>
        <dbReference type="EMBL" id="QSO47272.1"/>
    </source>
</evidence>
<dbReference type="InterPro" id="IPR000160">
    <property type="entry name" value="GGDEF_dom"/>
</dbReference>
<dbReference type="PROSITE" id="PS50887">
    <property type="entry name" value="GGDEF"/>
    <property type="match status" value="1"/>
</dbReference>
<dbReference type="SMART" id="SM00267">
    <property type="entry name" value="GGDEF"/>
    <property type="match status" value="1"/>
</dbReference>
<dbReference type="Pfam" id="PF00990">
    <property type="entry name" value="GGDEF"/>
    <property type="match status" value="1"/>
</dbReference>
<sequence>MNVGSLRDFFHRSREWSRAANGMDLLQMASKDLNEFTDADTGFFVYQNRVQMSEQGHQNLRVFFPWGAFASAPEPLQSLVDNIAWSNDDVRLMMRQWSGIEDFPKDLQEQLAGYGLVELGLWPLTSQEAVKGVIVLGRTAARLPRFTPATRLTLLDACSAQVSLALDLLSVRRTAEEASFHDPLTGLLNRRGLRVRLPELVEEARAAGNHLMFGLIDVDDLKSLNDTKGHPAGDEALRQVAQIIQYHVSAHALVARLGGDEFATVLQVEKPDAHSFMVRIQGAISQYSDGHKVSVGGAILGLDGETLDECYQVADARLYDCKRLAKSI</sequence>
<feature type="domain" description="GGDEF" evidence="1">
    <location>
        <begin position="209"/>
        <end position="328"/>
    </location>
</feature>
<name>A0A9X7VYQ8_9BACL</name>
<accession>A0A9X7VYQ8</accession>
<dbReference type="CDD" id="cd01949">
    <property type="entry name" value="GGDEF"/>
    <property type="match status" value="1"/>
</dbReference>
<dbReference type="Proteomes" id="UP000663505">
    <property type="component" value="Chromosome"/>
</dbReference>
<protein>
    <submittedName>
        <fullName evidence="2">Sensor domain-containing diguanylate cyclase</fullName>
    </submittedName>
</protein>
<dbReference type="KEGG" id="afx:JZ786_23255"/>
<keyword evidence="3" id="KW-1185">Reference proteome</keyword>
<dbReference type="InterPro" id="IPR029787">
    <property type="entry name" value="Nucleotide_cyclase"/>
</dbReference>
<organism evidence="2 3">
    <name type="scientific">Alicyclobacillus mengziensis</name>
    <dbReference type="NCBI Taxonomy" id="2931921"/>
    <lineage>
        <taxon>Bacteria</taxon>
        <taxon>Bacillati</taxon>
        <taxon>Bacillota</taxon>
        <taxon>Bacilli</taxon>
        <taxon>Bacillales</taxon>
        <taxon>Alicyclobacillaceae</taxon>
        <taxon>Alicyclobacillus</taxon>
    </lineage>
</organism>
<evidence type="ECO:0000259" key="1">
    <source>
        <dbReference type="PROSITE" id="PS50887"/>
    </source>
</evidence>
<dbReference type="InterPro" id="IPR043128">
    <property type="entry name" value="Rev_trsase/Diguanyl_cyclase"/>
</dbReference>
<dbReference type="PANTHER" id="PTHR45138:SF9">
    <property type="entry name" value="DIGUANYLATE CYCLASE DGCM-RELATED"/>
    <property type="match status" value="1"/>
</dbReference>
<dbReference type="RefSeq" id="WP_206656632.1">
    <property type="nucleotide sequence ID" value="NZ_CP071182.1"/>
</dbReference>
<dbReference type="AlphaFoldDB" id="A0A9X7VYQ8"/>
<dbReference type="SUPFAM" id="SSF55073">
    <property type="entry name" value="Nucleotide cyclase"/>
    <property type="match status" value="1"/>
</dbReference>
<dbReference type="InterPro" id="IPR050469">
    <property type="entry name" value="Diguanylate_Cyclase"/>
</dbReference>
<proteinExistence type="predicted"/>
<dbReference type="NCBIfam" id="TIGR00254">
    <property type="entry name" value="GGDEF"/>
    <property type="match status" value="1"/>
</dbReference>
<dbReference type="EMBL" id="CP071182">
    <property type="protein sequence ID" value="QSO47272.1"/>
    <property type="molecule type" value="Genomic_DNA"/>
</dbReference>
<gene>
    <name evidence="2" type="ORF">JZ786_23255</name>
</gene>
<dbReference type="PANTHER" id="PTHR45138">
    <property type="entry name" value="REGULATORY COMPONENTS OF SENSORY TRANSDUCTION SYSTEM"/>
    <property type="match status" value="1"/>
</dbReference>
<dbReference type="GO" id="GO:1902201">
    <property type="term" value="P:negative regulation of bacterial-type flagellum-dependent cell motility"/>
    <property type="evidence" value="ECO:0007669"/>
    <property type="project" value="TreeGrafter"/>
</dbReference>
<dbReference type="GO" id="GO:0052621">
    <property type="term" value="F:diguanylate cyclase activity"/>
    <property type="evidence" value="ECO:0007669"/>
    <property type="project" value="TreeGrafter"/>
</dbReference>
<dbReference type="Gene3D" id="3.30.70.270">
    <property type="match status" value="1"/>
</dbReference>
<evidence type="ECO:0000313" key="3">
    <source>
        <dbReference type="Proteomes" id="UP000663505"/>
    </source>
</evidence>
<dbReference type="GO" id="GO:0005886">
    <property type="term" value="C:plasma membrane"/>
    <property type="evidence" value="ECO:0007669"/>
    <property type="project" value="TreeGrafter"/>
</dbReference>
<dbReference type="GO" id="GO:0043709">
    <property type="term" value="P:cell adhesion involved in single-species biofilm formation"/>
    <property type="evidence" value="ECO:0007669"/>
    <property type="project" value="TreeGrafter"/>
</dbReference>